<dbReference type="EMBL" id="MWQN01000001">
    <property type="protein sequence ID" value="OPC79586.1"/>
    <property type="molecule type" value="Genomic_DNA"/>
</dbReference>
<dbReference type="AlphaFoldDB" id="A0A1T3NS16"/>
<name>A0A1T3NS16_9ACTN</name>
<gene>
    <name evidence="2" type="ORF">B4N89_00265</name>
</gene>
<proteinExistence type="predicted"/>
<evidence type="ECO:0000313" key="3">
    <source>
        <dbReference type="Proteomes" id="UP000190037"/>
    </source>
</evidence>
<evidence type="ECO:0000256" key="1">
    <source>
        <dbReference type="SAM" id="SignalP"/>
    </source>
</evidence>
<organism evidence="2 3">
    <name type="scientific">Embleya scabrispora</name>
    <dbReference type="NCBI Taxonomy" id="159449"/>
    <lineage>
        <taxon>Bacteria</taxon>
        <taxon>Bacillati</taxon>
        <taxon>Actinomycetota</taxon>
        <taxon>Actinomycetes</taxon>
        <taxon>Kitasatosporales</taxon>
        <taxon>Streptomycetaceae</taxon>
        <taxon>Embleya</taxon>
    </lineage>
</organism>
<dbReference type="Proteomes" id="UP000190037">
    <property type="component" value="Unassembled WGS sequence"/>
</dbReference>
<feature type="signal peptide" evidence="1">
    <location>
        <begin position="1"/>
        <end position="35"/>
    </location>
</feature>
<evidence type="ECO:0008006" key="4">
    <source>
        <dbReference type="Google" id="ProtNLM"/>
    </source>
</evidence>
<accession>A0A1T3NS16</accession>
<evidence type="ECO:0000313" key="2">
    <source>
        <dbReference type="EMBL" id="OPC79586.1"/>
    </source>
</evidence>
<feature type="chain" id="PRO_5013024235" description="Secreted protein" evidence="1">
    <location>
        <begin position="36"/>
        <end position="142"/>
    </location>
</feature>
<comment type="caution">
    <text evidence="2">The sequence shown here is derived from an EMBL/GenBank/DDBJ whole genome shotgun (WGS) entry which is preliminary data.</text>
</comment>
<keyword evidence="3" id="KW-1185">Reference proteome</keyword>
<sequence>MIDKEFVVASRISRTIAVAAAGVGLVLSLVGSAQAAPGGGHYSAHLDNDCGDASGTYHWKDSTVYNGKPSFKIDWDFDLSDTCSTNTHPVSLYRKYSRWTGSSWINDGKFHKIAASGRESNVADVRIFLCEVGLPAGCKAIS</sequence>
<reference evidence="2 3" key="1">
    <citation type="submission" date="2017-03" db="EMBL/GenBank/DDBJ databases">
        <title>Draft genome sequence of Streptomyces scabrisporus NF3, endophyte isolated from Amphipterygium adstringens.</title>
        <authorList>
            <person name="Vazquez M."/>
            <person name="Ceapa C.D."/>
            <person name="Rodriguez Luna D."/>
            <person name="Sanchez Esquivel S."/>
        </authorList>
    </citation>
    <scope>NUCLEOTIDE SEQUENCE [LARGE SCALE GENOMIC DNA]</scope>
    <source>
        <strain evidence="2 3">NF3</strain>
    </source>
</reference>
<keyword evidence="1" id="KW-0732">Signal</keyword>
<protein>
    <recommendedName>
        <fullName evidence="4">Secreted protein</fullName>
    </recommendedName>
</protein>